<evidence type="ECO:0000313" key="1">
    <source>
        <dbReference type="EnsemblPlants" id="Solyc01g044273.1.1"/>
    </source>
</evidence>
<reference evidence="1" key="2">
    <citation type="submission" date="2019-01" db="UniProtKB">
        <authorList>
            <consortium name="EnsemblPlants"/>
        </authorList>
    </citation>
    <scope>IDENTIFICATION</scope>
    <source>
        <strain evidence="1">cv. Heinz 1706</strain>
    </source>
</reference>
<sequence>MMINFSTLELFDYVDCWDTLSVPWNYSYQAADDLPQALTATNLQNTNDTLYVDLGASSHMTHHSELVRQLGKEFVMKDLGLYTSFLQLRLSILIGGIHLSQSEYAIEMLDKTRMTFAKKTGYYSCCEFSKPIYAKSEQWTSLRGKKDSQTSKKQSTVSRSSVEAEYRALASTTSEMTWFMYLLHDLGVFLRSVPTLYCDNMSAFKKHYPPFNFSFSINAIDR</sequence>
<dbReference type="Gramene" id="Solyc01g044273.1.1">
    <property type="protein sequence ID" value="Solyc01g044273.1.1"/>
    <property type="gene ID" value="Solyc01g044273.1"/>
</dbReference>
<proteinExistence type="predicted"/>
<organism evidence="1">
    <name type="scientific">Solanum lycopersicum</name>
    <name type="common">Tomato</name>
    <name type="synonym">Lycopersicon esculentum</name>
    <dbReference type="NCBI Taxonomy" id="4081"/>
    <lineage>
        <taxon>Eukaryota</taxon>
        <taxon>Viridiplantae</taxon>
        <taxon>Streptophyta</taxon>
        <taxon>Embryophyta</taxon>
        <taxon>Tracheophyta</taxon>
        <taxon>Spermatophyta</taxon>
        <taxon>Magnoliopsida</taxon>
        <taxon>eudicotyledons</taxon>
        <taxon>Gunneridae</taxon>
        <taxon>Pentapetalae</taxon>
        <taxon>asterids</taxon>
        <taxon>lamiids</taxon>
        <taxon>Solanales</taxon>
        <taxon>Solanaceae</taxon>
        <taxon>Solanoideae</taxon>
        <taxon>Solaneae</taxon>
        <taxon>Solanum</taxon>
        <taxon>Solanum subgen. Lycopersicon</taxon>
    </lineage>
</organism>
<accession>A0A3Q7EWH3</accession>
<evidence type="ECO:0008006" key="3">
    <source>
        <dbReference type="Google" id="ProtNLM"/>
    </source>
</evidence>
<reference evidence="1" key="1">
    <citation type="journal article" date="2012" name="Nature">
        <title>The tomato genome sequence provides insights into fleshy fruit evolution.</title>
        <authorList>
            <consortium name="Tomato Genome Consortium"/>
        </authorList>
    </citation>
    <scope>NUCLEOTIDE SEQUENCE [LARGE SCALE GENOMIC DNA]</scope>
    <source>
        <strain evidence="1">cv. Heinz 1706</strain>
    </source>
</reference>
<dbReference type="PANTHER" id="PTHR11439:SF463">
    <property type="entry name" value="REVERSE TRANSCRIPTASE TY1_COPIA-TYPE DOMAIN-CONTAINING PROTEIN"/>
    <property type="match status" value="1"/>
</dbReference>
<dbReference type="AlphaFoldDB" id="A0A3Q7EWH3"/>
<protein>
    <recommendedName>
        <fullName evidence="3">Reverse transcriptase Ty1/copia-type domain-containing protein</fullName>
    </recommendedName>
</protein>
<dbReference type="Proteomes" id="UP000004994">
    <property type="component" value="Chromosome 1"/>
</dbReference>
<dbReference type="CDD" id="cd09272">
    <property type="entry name" value="RNase_HI_RT_Ty1"/>
    <property type="match status" value="1"/>
</dbReference>
<dbReference type="InParanoid" id="A0A3Q7EWH3"/>
<dbReference type="STRING" id="4081.A0A3Q7EWH3"/>
<evidence type="ECO:0000313" key="2">
    <source>
        <dbReference type="Proteomes" id="UP000004994"/>
    </source>
</evidence>
<dbReference type="EnsemblPlants" id="Solyc01g044273.1.1">
    <property type="protein sequence ID" value="Solyc01g044273.1.1"/>
    <property type="gene ID" value="Solyc01g044273.1"/>
</dbReference>
<dbReference type="PANTHER" id="PTHR11439">
    <property type="entry name" value="GAG-POL-RELATED RETROTRANSPOSON"/>
    <property type="match status" value="1"/>
</dbReference>
<name>A0A3Q7EWH3_SOLLC</name>
<keyword evidence="2" id="KW-1185">Reference proteome</keyword>